<keyword evidence="3" id="KW-0328">Glycosyltransferase</keyword>
<dbReference type="AlphaFoldDB" id="A0A4R1Q8C7"/>
<organism evidence="11 12">
    <name type="scientific">Anaerospora hongkongensis</name>
    <dbReference type="NCBI Taxonomy" id="244830"/>
    <lineage>
        <taxon>Bacteria</taxon>
        <taxon>Bacillati</taxon>
        <taxon>Bacillota</taxon>
        <taxon>Negativicutes</taxon>
        <taxon>Selenomonadales</taxon>
        <taxon>Sporomusaceae</taxon>
        <taxon>Anaerospora</taxon>
    </lineage>
</organism>
<dbReference type="EC" id="2.4.1.266" evidence="6"/>
<keyword evidence="4 11" id="KW-0808">Transferase</keyword>
<evidence type="ECO:0000313" key="12">
    <source>
        <dbReference type="Proteomes" id="UP000295063"/>
    </source>
</evidence>
<dbReference type="RefSeq" id="WP_243650445.1">
    <property type="nucleotide sequence ID" value="NZ_SLUI01000003.1"/>
</dbReference>
<keyword evidence="12" id="KW-1185">Reference proteome</keyword>
<comment type="catalytic activity">
    <reaction evidence="8">
        <text>(2R)-3-phosphoglycerate + UDP-alpha-D-glucose = (2R)-2-O-(alpha-D-glucopyranosyl)-3-phospho-glycerate + UDP + H(+)</text>
        <dbReference type="Rhea" id="RHEA:31319"/>
        <dbReference type="ChEBI" id="CHEBI:15378"/>
        <dbReference type="ChEBI" id="CHEBI:58223"/>
        <dbReference type="ChEBI" id="CHEBI:58272"/>
        <dbReference type="ChEBI" id="CHEBI:58885"/>
        <dbReference type="ChEBI" id="CHEBI:62600"/>
        <dbReference type="EC" id="2.4.1.266"/>
    </reaction>
    <physiologicalReaction direction="left-to-right" evidence="8">
        <dbReference type="Rhea" id="RHEA:31320"/>
    </physiologicalReaction>
</comment>
<evidence type="ECO:0000256" key="6">
    <source>
        <dbReference type="ARBA" id="ARBA00039022"/>
    </source>
</evidence>
<proteinExistence type="inferred from homology"/>
<dbReference type="SUPFAM" id="SSF53448">
    <property type="entry name" value="Nucleotide-diphospho-sugar transferases"/>
    <property type="match status" value="1"/>
</dbReference>
<dbReference type="Pfam" id="PF00535">
    <property type="entry name" value="Glycos_transf_2"/>
    <property type="match status" value="1"/>
</dbReference>
<comment type="caution">
    <text evidence="11">The sequence shown here is derived from an EMBL/GenBank/DDBJ whole genome shotgun (WGS) entry which is preliminary data.</text>
</comment>
<dbReference type="Proteomes" id="UP000295063">
    <property type="component" value="Unassembled WGS sequence"/>
</dbReference>
<comment type="cofactor">
    <cofactor evidence="1">
        <name>Mg(2+)</name>
        <dbReference type="ChEBI" id="CHEBI:18420"/>
    </cofactor>
</comment>
<accession>A0A4R1Q8C7</accession>
<evidence type="ECO:0000256" key="9">
    <source>
        <dbReference type="ARBA" id="ARBA00048997"/>
    </source>
</evidence>
<dbReference type="EMBL" id="SLUI01000003">
    <property type="protein sequence ID" value="TCL38611.1"/>
    <property type="molecule type" value="Genomic_DNA"/>
</dbReference>
<comment type="similarity">
    <text evidence="2">Belongs to the glycosyltransferase 2 family.</text>
</comment>
<protein>
    <recommendedName>
        <fullName evidence="7">Glucosyl-3-phosphoglycerate synthase</fullName>
        <ecNumber evidence="6">2.4.1.266</ecNumber>
    </recommendedName>
</protein>
<reference evidence="11 12" key="1">
    <citation type="submission" date="2019-03" db="EMBL/GenBank/DDBJ databases">
        <title>Genomic Encyclopedia of Type Strains, Phase IV (KMG-IV): sequencing the most valuable type-strain genomes for metagenomic binning, comparative biology and taxonomic classification.</title>
        <authorList>
            <person name="Goeker M."/>
        </authorList>
    </citation>
    <scope>NUCLEOTIDE SEQUENCE [LARGE SCALE GENOMIC DNA]</scope>
    <source>
        <strain evidence="11 12">DSM 15969</strain>
    </source>
</reference>
<dbReference type="InterPro" id="IPR029044">
    <property type="entry name" value="Nucleotide-diphossugar_trans"/>
</dbReference>
<evidence type="ECO:0000256" key="2">
    <source>
        <dbReference type="ARBA" id="ARBA00006739"/>
    </source>
</evidence>
<name>A0A4R1Q8C7_9FIRM</name>
<dbReference type="InterPro" id="IPR001173">
    <property type="entry name" value="Glyco_trans_2-like"/>
</dbReference>
<gene>
    <name evidence="11" type="ORF">EV210_10383</name>
</gene>
<evidence type="ECO:0000259" key="10">
    <source>
        <dbReference type="Pfam" id="PF00535"/>
    </source>
</evidence>
<evidence type="ECO:0000313" key="11">
    <source>
        <dbReference type="EMBL" id="TCL38611.1"/>
    </source>
</evidence>
<dbReference type="GO" id="GO:0016757">
    <property type="term" value="F:glycosyltransferase activity"/>
    <property type="evidence" value="ECO:0007669"/>
    <property type="project" value="UniProtKB-KW"/>
</dbReference>
<dbReference type="PANTHER" id="PTHR48090">
    <property type="entry name" value="UNDECAPRENYL-PHOSPHATE 4-DEOXY-4-FORMAMIDO-L-ARABINOSE TRANSFERASE-RELATED"/>
    <property type="match status" value="1"/>
</dbReference>
<feature type="domain" description="Glycosyltransferase 2-like" evidence="10">
    <location>
        <begin position="205"/>
        <end position="310"/>
    </location>
</feature>
<evidence type="ECO:0000256" key="8">
    <source>
        <dbReference type="ARBA" id="ARBA00048689"/>
    </source>
</evidence>
<dbReference type="InterPro" id="IPR050256">
    <property type="entry name" value="Glycosyltransferase_2"/>
</dbReference>
<keyword evidence="5" id="KW-0460">Magnesium</keyword>
<evidence type="ECO:0000256" key="1">
    <source>
        <dbReference type="ARBA" id="ARBA00001946"/>
    </source>
</evidence>
<dbReference type="PANTHER" id="PTHR48090:SF10">
    <property type="entry name" value="GLUCOSYL-3-PHOSPHOGLYCERATE SYNTHASE"/>
    <property type="match status" value="1"/>
</dbReference>
<comment type="catalytic activity">
    <reaction evidence="9">
        <text>an NDP-alpha-D-glucose + (2R)-3-phosphoglycerate = (2R)-2-O-(alpha-D-glucopyranosyl)-3-phospho-glycerate + a ribonucleoside 5'-diphosphate + H(+)</text>
        <dbReference type="Rhea" id="RHEA:47244"/>
        <dbReference type="ChEBI" id="CHEBI:15378"/>
        <dbReference type="ChEBI" id="CHEBI:57930"/>
        <dbReference type="ChEBI" id="CHEBI:58272"/>
        <dbReference type="ChEBI" id="CHEBI:62600"/>
        <dbReference type="ChEBI" id="CHEBI:76533"/>
        <dbReference type="EC" id="2.4.1.266"/>
    </reaction>
    <physiologicalReaction direction="left-to-right" evidence="9">
        <dbReference type="Rhea" id="RHEA:47245"/>
    </physiologicalReaction>
</comment>
<evidence type="ECO:0000256" key="4">
    <source>
        <dbReference type="ARBA" id="ARBA00022679"/>
    </source>
</evidence>
<dbReference type="NCBIfam" id="NF010496">
    <property type="entry name" value="PRK13915.1"/>
    <property type="match status" value="1"/>
</dbReference>
<dbReference type="Gene3D" id="3.90.550.10">
    <property type="entry name" value="Spore Coat Polysaccharide Biosynthesis Protein SpsA, Chain A"/>
    <property type="match status" value="1"/>
</dbReference>
<evidence type="ECO:0000256" key="3">
    <source>
        <dbReference type="ARBA" id="ARBA00022676"/>
    </source>
</evidence>
<evidence type="ECO:0000256" key="5">
    <source>
        <dbReference type="ARBA" id="ARBA00022842"/>
    </source>
</evidence>
<sequence length="476" mass="53407">MEEKVLNWPLINDSPTPIILKDFSEIGSINTREDGILALTDGWREGAAAAILRGGVNAQTALEVMAQSGVRDLKIFHIEEKIPHLEDVFISTVVNPAHTMFENVNIVWRRESSVCDLIRQIGEEYSMLYVGAPLTHSEILPFYHKIKEVYQGSVTMVRGPMQDVEFDEGDEIFRWVRERTYEANDFALSAVLRNYKKKLGLKIAVVLPSLNEEKTVGNVIETALEVKDAGVIDEVLLIDSDSVDKTRDIAHSYGIPVYKHPEVASHLGAYRGKGEAMFKSAFISDADILAWVDTDIESIRPHFFYGLLGPMLAYPQIKFSKGYFSRPVRVEASGLELGGGRVTEILARPWINTYMPELSGYIQPLAGTVAIHKDLFRQMRIPVNYGVEIAMLIQAVQLGGLWSTCQVNLGEVIHKSKDVIGLSEMAYQILQVLSQMEHGGKNGQSNDVLRRVFSAHGSFEIGLKRFHTQWRSFLEI</sequence>
<evidence type="ECO:0000256" key="7">
    <source>
        <dbReference type="ARBA" id="ARBA00040894"/>
    </source>
</evidence>